<accession>A0ABQ6BKV0</accession>
<dbReference type="EMBL" id="BSOY01000034">
    <property type="protein sequence ID" value="GLS01715.1"/>
    <property type="molecule type" value="Genomic_DNA"/>
</dbReference>
<feature type="compositionally biased region" description="Low complexity" evidence="1">
    <location>
        <begin position="86"/>
        <end position="114"/>
    </location>
</feature>
<name>A0ABQ6BKV0_9CAUL</name>
<evidence type="ECO:0000313" key="2">
    <source>
        <dbReference type="EMBL" id="GLS01715.1"/>
    </source>
</evidence>
<evidence type="ECO:0000256" key="1">
    <source>
        <dbReference type="SAM" id="MobiDB-lite"/>
    </source>
</evidence>
<organism evidence="2 3">
    <name type="scientific">Brevundimonas denitrificans</name>
    <dbReference type="NCBI Taxonomy" id="1443434"/>
    <lineage>
        <taxon>Bacteria</taxon>
        <taxon>Pseudomonadati</taxon>
        <taxon>Pseudomonadota</taxon>
        <taxon>Alphaproteobacteria</taxon>
        <taxon>Caulobacterales</taxon>
        <taxon>Caulobacteraceae</taxon>
        <taxon>Brevundimonas</taxon>
    </lineage>
</organism>
<feature type="region of interest" description="Disordered" evidence="1">
    <location>
        <begin position="75"/>
        <end position="118"/>
    </location>
</feature>
<dbReference type="Proteomes" id="UP001156921">
    <property type="component" value="Unassembled WGS sequence"/>
</dbReference>
<keyword evidence="3" id="KW-1185">Reference proteome</keyword>
<evidence type="ECO:0008006" key="4">
    <source>
        <dbReference type="Google" id="ProtNLM"/>
    </source>
</evidence>
<gene>
    <name evidence="2" type="ORF">GCM10007859_17300</name>
</gene>
<dbReference type="RefSeq" id="WP_284222576.1">
    <property type="nucleotide sequence ID" value="NZ_BSOY01000034.1"/>
</dbReference>
<protein>
    <recommendedName>
        <fullName evidence="4">UrcA family protein</fullName>
    </recommendedName>
</protein>
<proteinExistence type="predicted"/>
<comment type="caution">
    <text evidence="2">The sequence shown here is derived from an EMBL/GenBank/DDBJ whole genome shotgun (WGS) entry which is preliminary data.</text>
</comment>
<sequence>MLLTMMAMTIQLAAPAGDPQIEIPDSALRDPYGFVLSHCSPLVRRSSESLEACEHRVGTALRARLPHFRPRPLATTVASASDDPPTATTGTAFGGRCTTRQDSQQSEDGSSSSGMIVCGDRSGAAASVLEGLLRPQ</sequence>
<evidence type="ECO:0000313" key="3">
    <source>
        <dbReference type="Proteomes" id="UP001156921"/>
    </source>
</evidence>
<reference evidence="3" key="1">
    <citation type="journal article" date="2019" name="Int. J. Syst. Evol. Microbiol.">
        <title>The Global Catalogue of Microorganisms (GCM) 10K type strain sequencing project: providing services to taxonomists for standard genome sequencing and annotation.</title>
        <authorList>
            <consortium name="The Broad Institute Genomics Platform"/>
            <consortium name="The Broad Institute Genome Sequencing Center for Infectious Disease"/>
            <person name="Wu L."/>
            <person name="Ma J."/>
        </authorList>
    </citation>
    <scope>NUCLEOTIDE SEQUENCE [LARGE SCALE GENOMIC DNA]</scope>
    <source>
        <strain evidence="3">NBRC 110107</strain>
    </source>
</reference>